<keyword evidence="1" id="KW-0812">Transmembrane</keyword>
<dbReference type="Proteomes" id="UP000076874">
    <property type="component" value="Unassembled WGS sequence"/>
</dbReference>
<proteinExistence type="predicted"/>
<dbReference type="EMBL" id="AZHD01000001">
    <property type="protein sequence ID" value="OAA68136.1"/>
    <property type="molecule type" value="Genomic_DNA"/>
</dbReference>
<feature type="transmembrane region" description="Helical" evidence="1">
    <location>
        <begin position="84"/>
        <end position="104"/>
    </location>
</feature>
<sequence length="225" mass="24036">MSLLEKRSAPSSEFGADSQDLHLQAKFRSLRLIDAARAGATLLALLMGVVVLGVAGNSIQVYNATHAGEAAWLSLWPDRGAFDFRPTVALVAGAAIVVAANLVALSSHHRLIRARLSAAHTPLTFTAPFVGLVAAIVAIALYYSINRSTTADTLLSWSCRWRHLSMTQRPQFGTLCRTSRAGIDLAILLIPVEAAALLLAGLQLKTERYTAAYAHARKTPSPVLA</sequence>
<evidence type="ECO:0000313" key="3">
    <source>
        <dbReference type="Proteomes" id="UP000076874"/>
    </source>
</evidence>
<feature type="transmembrane region" description="Helical" evidence="1">
    <location>
        <begin position="125"/>
        <end position="145"/>
    </location>
</feature>
<comment type="caution">
    <text evidence="2">The sequence shown here is derived from an EMBL/GenBank/DDBJ whole genome shotgun (WGS) entry which is preliminary data.</text>
</comment>
<dbReference type="AlphaFoldDB" id="A0A168A1P8"/>
<feature type="transmembrane region" description="Helical" evidence="1">
    <location>
        <begin position="181"/>
        <end position="202"/>
    </location>
</feature>
<evidence type="ECO:0000313" key="2">
    <source>
        <dbReference type="EMBL" id="OAA68136.1"/>
    </source>
</evidence>
<keyword evidence="1" id="KW-1133">Transmembrane helix</keyword>
<keyword evidence="1" id="KW-0472">Membrane</keyword>
<gene>
    <name evidence="2" type="ORF">SPI_00331</name>
</gene>
<organism evidence="2 3">
    <name type="scientific">Niveomyces insectorum RCEF 264</name>
    <dbReference type="NCBI Taxonomy" id="1081102"/>
    <lineage>
        <taxon>Eukaryota</taxon>
        <taxon>Fungi</taxon>
        <taxon>Dikarya</taxon>
        <taxon>Ascomycota</taxon>
        <taxon>Pezizomycotina</taxon>
        <taxon>Sordariomycetes</taxon>
        <taxon>Hypocreomycetidae</taxon>
        <taxon>Hypocreales</taxon>
        <taxon>Cordycipitaceae</taxon>
        <taxon>Niveomyces</taxon>
    </lineage>
</organism>
<evidence type="ECO:0000256" key="1">
    <source>
        <dbReference type="SAM" id="Phobius"/>
    </source>
</evidence>
<protein>
    <submittedName>
        <fullName evidence="2">Uncharacterized protein</fullName>
    </submittedName>
</protein>
<reference evidence="2 3" key="1">
    <citation type="journal article" date="2016" name="Genome Biol. Evol.">
        <title>Divergent and convergent evolution of fungal pathogenicity.</title>
        <authorList>
            <person name="Shang Y."/>
            <person name="Xiao G."/>
            <person name="Zheng P."/>
            <person name="Cen K."/>
            <person name="Zhan S."/>
            <person name="Wang C."/>
        </authorList>
    </citation>
    <scope>NUCLEOTIDE SEQUENCE [LARGE SCALE GENOMIC DNA]</scope>
    <source>
        <strain evidence="2 3">RCEF 264</strain>
    </source>
</reference>
<dbReference type="OrthoDB" id="3890746at2759"/>
<keyword evidence="3" id="KW-1185">Reference proteome</keyword>
<accession>A0A168A1P8</accession>
<feature type="transmembrane region" description="Helical" evidence="1">
    <location>
        <begin position="35"/>
        <end position="55"/>
    </location>
</feature>
<name>A0A168A1P8_9HYPO</name>